<dbReference type="EMBL" id="CAJGYO010000008">
    <property type="protein sequence ID" value="CAD6251878.1"/>
    <property type="molecule type" value="Genomic_DNA"/>
</dbReference>
<evidence type="ECO:0000313" key="3">
    <source>
        <dbReference type="EMBL" id="CAD6251878.1"/>
    </source>
</evidence>
<accession>A0A811Q8P3</accession>
<keyword evidence="2" id="KW-0732">Signal</keyword>
<keyword evidence="4" id="KW-1185">Reference proteome</keyword>
<sequence length="96" mass="9942">MRRRRWPPLAAACLIALVVLLAAVHGGGASASMPADRRSGASIRSRARVAAFDTTIARCKKQGKSAGPACARLPGGGGDDDDKRVVPTGSNPLHNR</sequence>
<gene>
    <name evidence="3" type="ORF">NCGR_LOCUS35612</name>
</gene>
<feature type="signal peptide" evidence="2">
    <location>
        <begin position="1"/>
        <end position="29"/>
    </location>
</feature>
<protein>
    <submittedName>
        <fullName evidence="3">Uncharacterized protein</fullName>
    </submittedName>
</protein>
<feature type="chain" id="PRO_5033019208" evidence="2">
    <location>
        <begin position="30"/>
        <end position="96"/>
    </location>
</feature>
<feature type="region of interest" description="Disordered" evidence="1">
    <location>
        <begin position="61"/>
        <end position="96"/>
    </location>
</feature>
<dbReference type="Proteomes" id="UP000604825">
    <property type="component" value="Unassembled WGS sequence"/>
</dbReference>
<evidence type="ECO:0000256" key="1">
    <source>
        <dbReference type="SAM" id="MobiDB-lite"/>
    </source>
</evidence>
<reference evidence="3" key="1">
    <citation type="submission" date="2020-10" db="EMBL/GenBank/DDBJ databases">
        <authorList>
            <person name="Han B."/>
            <person name="Lu T."/>
            <person name="Zhao Q."/>
            <person name="Huang X."/>
            <person name="Zhao Y."/>
        </authorList>
    </citation>
    <scope>NUCLEOTIDE SEQUENCE</scope>
</reference>
<comment type="caution">
    <text evidence="3">The sequence shown here is derived from an EMBL/GenBank/DDBJ whole genome shotgun (WGS) entry which is preliminary data.</text>
</comment>
<dbReference type="PANTHER" id="PTHR36705:SF10">
    <property type="entry name" value="CLAVATA3_ESR (CLE)-RELATED PROTEIN 19"/>
    <property type="match status" value="1"/>
</dbReference>
<evidence type="ECO:0000313" key="4">
    <source>
        <dbReference type="Proteomes" id="UP000604825"/>
    </source>
</evidence>
<evidence type="ECO:0000256" key="2">
    <source>
        <dbReference type="SAM" id="SignalP"/>
    </source>
</evidence>
<dbReference type="AlphaFoldDB" id="A0A811Q8P3"/>
<dbReference type="PANTHER" id="PTHR36705">
    <property type="entry name" value="CLAVATA3/ESR (CLE)-RELATED PROTEIN 20"/>
    <property type="match status" value="1"/>
</dbReference>
<proteinExistence type="predicted"/>
<name>A0A811Q8P3_9POAL</name>
<organism evidence="3 4">
    <name type="scientific">Miscanthus lutarioriparius</name>
    <dbReference type="NCBI Taxonomy" id="422564"/>
    <lineage>
        <taxon>Eukaryota</taxon>
        <taxon>Viridiplantae</taxon>
        <taxon>Streptophyta</taxon>
        <taxon>Embryophyta</taxon>
        <taxon>Tracheophyta</taxon>
        <taxon>Spermatophyta</taxon>
        <taxon>Magnoliopsida</taxon>
        <taxon>Liliopsida</taxon>
        <taxon>Poales</taxon>
        <taxon>Poaceae</taxon>
        <taxon>PACMAD clade</taxon>
        <taxon>Panicoideae</taxon>
        <taxon>Andropogonodae</taxon>
        <taxon>Andropogoneae</taxon>
        <taxon>Saccharinae</taxon>
        <taxon>Miscanthus</taxon>
    </lineage>
</organism>